<feature type="binding site" evidence="7">
    <location>
        <position position="362"/>
    </location>
    <ligand>
        <name>Ca(2+)</name>
        <dbReference type="ChEBI" id="CHEBI:29108"/>
    </ligand>
</feature>
<feature type="binding site" evidence="7">
    <location>
        <position position="319"/>
    </location>
    <ligand>
        <name>Ca(2+)</name>
        <dbReference type="ChEBI" id="CHEBI:29108"/>
    </ligand>
</feature>
<gene>
    <name evidence="12" type="ORF">COC19_01845</name>
</gene>
<dbReference type="InterPro" id="IPR017512">
    <property type="entry name" value="PQQ_MeOH/EtOH_DH"/>
</dbReference>
<comment type="caution">
    <text evidence="12">The sequence shown here is derived from an EMBL/GenBank/DDBJ whole genome shotgun (WGS) entry which is preliminary data.</text>
</comment>
<dbReference type="Pfam" id="PF13360">
    <property type="entry name" value="PQQ_2"/>
    <property type="match status" value="1"/>
</dbReference>
<dbReference type="GO" id="GO:0005509">
    <property type="term" value="F:calcium ion binding"/>
    <property type="evidence" value="ECO:0007669"/>
    <property type="project" value="InterPro"/>
</dbReference>
<feature type="chain" id="PRO_5012969320" evidence="9">
    <location>
        <begin position="23"/>
        <end position="611"/>
    </location>
</feature>
<organism evidence="12 13">
    <name type="scientific">SAR86 cluster bacterium</name>
    <dbReference type="NCBI Taxonomy" id="2030880"/>
    <lineage>
        <taxon>Bacteria</taxon>
        <taxon>Pseudomonadati</taxon>
        <taxon>Pseudomonadota</taxon>
        <taxon>Gammaproteobacteria</taxon>
        <taxon>SAR86 cluster</taxon>
    </lineage>
</organism>
<feature type="binding site" evidence="7">
    <location>
        <position position="253"/>
    </location>
    <ligand>
        <name>Ca(2+)</name>
        <dbReference type="ChEBI" id="CHEBI:29108"/>
    </ligand>
</feature>
<keyword evidence="7" id="KW-0106">Calcium</keyword>
<evidence type="ECO:0000256" key="8">
    <source>
        <dbReference type="PIRSR" id="PIRSR617512-4"/>
    </source>
</evidence>
<evidence type="ECO:0000256" key="1">
    <source>
        <dbReference type="ARBA" id="ARBA00008156"/>
    </source>
</evidence>
<evidence type="ECO:0000256" key="2">
    <source>
        <dbReference type="ARBA" id="ARBA00022723"/>
    </source>
</evidence>
<accession>A0A2A4MSX3</accession>
<proteinExistence type="inferred from homology"/>
<dbReference type="InterPro" id="IPR018391">
    <property type="entry name" value="PQQ_b-propeller_rpt"/>
</dbReference>
<sequence>MRNLKIKTNHWLLLGALATLLAGCSEPSSTPASSTSASGAATANPAVTAAEAMADEPEVDAAFVSQLPTDHWINELPIGNNEGPVTIEDLASGTANPERWLHYGGDYNNFRHSPITALNPDSISDLKVAWSFPTGTDGQFAMSPIVYDGIMYMTTSYNHVMALNAATGELYWRYDHPQPDDLRICCGPANRGVAIKDDMVIMGTLDSHLLAFDRFSGEILWDIEMEEHSYGFSSTAAPLIVKNMAIIGTGGGEYGVRGFFDAYDLTTQERVWRVYTIPGEGEPGNDSWAGDSWKTGGAPTWSVGAFDAATNTIMWTTGNPAPDWNGDDRAGDNLYSDSILAVDADTGEYKWHYQFTPHDVWDYDGNTTIFLADITFEGRSRQAVVQANRNGYFYIIDRVTGEFLSATQYVEQLNWATIDASGRPVPDPLTMPQTNPDVRVCPGLQGGMNGAWAGALNPDLGLAYIPTVENCMKFRKGISVYVRGQSFTGGSGIDTDASQGLDYGHLSAIDINTGEVKWRYMDADPMKAGVVSTAGGVVISGTISGKIFGLNGETGEELWTFNAGGGIRSMPIVYQQNGDTYLAIGSGDRSRTSAVPQGGQLFVFKLEEGQF</sequence>
<name>A0A2A4MSX3_9GAMM</name>
<comment type="cofactor">
    <cofactor evidence="6">
        <name>pyrroloquinoline quinone</name>
        <dbReference type="ChEBI" id="CHEBI:58442"/>
    </cofactor>
    <text evidence="6">Binds 1 PQQ group per subunit.</text>
</comment>
<evidence type="ECO:0000256" key="3">
    <source>
        <dbReference type="ARBA" id="ARBA00022891"/>
    </source>
</evidence>
<dbReference type="SUPFAM" id="SSF50998">
    <property type="entry name" value="Quinoprotein alcohol dehydrogenase-like"/>
    <property type="match status" value="1"/>
</dbReference>
<feature type="signal peptide" evidence="9">
    <location>
        <begin position="1"/>
        <end position="22"/>
    </location>
</feature>
<dbReference type="NCBIfam" id="TIGR03075">
    <property type="entry name" value="PQQ_enz_alc_DH"/>
    <property type="match status" value="1"/>
</dbReference>
<evidence type="ECO:0000256" key="6">
    <source>
        <dbReference type="PIRSR" id="PIRSR617512-2"/>
    </source>
</evidence>
<keyword evidence="4" id="KW-0560">Oxidoreductase</keyword>
<dbReference type="EMBL" id="NVQR01000028">
    <property type="protein sequence ID" value="PCH63023.1"/>
    <property type="molecule type" value="Genomic_DNA"/>
</dbReference>
<feature type="domain" description="Pyrrolo-quinoline quinone repeat" evidence="11">
    <location>
        <begin position="504"/>
        <end position="576"/>
    </location>
</feature>
<comment type="similarity">
    <text evidence="1">Belongs to the bacterial PQQ dehydrogenase family.</text>
</comment>
<feature type="active site" description="Proton acceptor" evidence="5">
    <location>
        <position position="362"/>
    </location>
</feature>
<keyword evidence="9" id="KW-0732">Signal</keyword>
<evidence type="ECO:0000256" key="7">
    <source>
        <dbReference type="PIRSR" id="PIRSR617512-3"/>
    </source>
</evidence>
<dbReference type="Pfam" id="PF01011">
    <property type="entry name" value="PQQ"/>
    <property type="match status" value="1"/>
</dbReference>
<dbReference type="Proteomes" id="UP000218172">
    <property type="component" value="Unassembled WGS sequence"/>
</dbReference>
<dbReference type="InterPro" id="IPR011047">
    <property type="entry name" value="Quinoprotein_ADH-like_sf"/>
</dbReference>
<feature type="binding site" evidence="6">
    <location>
        <position position="235"/>
    </location>
    <ligand>
        <name>pyrroloquinoline quinone</name>
        <dbReference type="ChEBI" id="CHEBI:58442"/>
    </ligand>
</feature>
<dbReference type="GO" id="GO:0016020">
    <property type="term" value="C:membrane"/>
    <property type="evidence" value="ECO:0007669"/>
    <property type="project" value="InterPro"/>
</dbReference>
<keyword evidence="8" id="KW-1015">Disulfide bond</keyword>
<evidence type="ECO:0000256" key="9">
    <source>
        <dbReference type="SAM" id="SignalP"/>
    </source>
</evidence>
<evidence type="ECO:0000256" key="4">
    <source>
        <dbReference type="ARBA" id="ARBA00023002"/>
    </source>
</evidence>
<dbReference type="InterPro" id="IPR002372">
    <property type="entry name" value="PQQ_rpt_dom"/>
</dbReference>
<feature type="domain" description="Pyrrolo-quinoline quinone repeat" evidence="10">
    <location>
        <begin position="100"/>
        <end position="404"/>
    </location>
</feature>
<comment type="cofactor">
    <cofactor evidence="7">
        <name>Ca(2+)</name>
        <dbReference type="ChEBI" id="CHEBI:29108"/>
    </cofactor>
    <text evidence="7">Binds 1 Ca(2+) ion per subunit.</text>
</comment>
<dbReference type="PROSITE" id="PS51257">
    <property type="entry name" value="PROKAR_LIPOPROTEIN"/>
    <property type="match status" value="1"/>
</dbReference>
<dbReference type="Gene3D" id="2.140.10.10">
    <property type="entry name" value="Quinoprotein alcohol dehydrogenase-like superfamily"/>
    <property type="match status" value="1"/>
</dbReference>
<evidence type="ECO:0000256" key="5">
    <source>
        <dbReference type="PIRSR" id="PIRSR617512-1"/>
    </source>
</evidence>
<evidence type="ECO:0000259" key="11">
    <source>
        <dbReference type="Pfam" id="PF13360"/>
    </source>
</evidence>
<dbReference type="GO" id="GO:0016614">
    <property type="term" value="F:oxidoreductase activity, acting on CH-OH group of donors"/>
    <property type="evidence" value="ECO:0007669"/>
    <property type="project" value="InterPro"/>
</dbReference>
<feature type="binding site" evidence="6">
    <location>
        <position position="191"/>
    </location>
    <ligand>
        <name>pyrroloquinoline quinone</name>
        <dbReference type="ChEBI" id="CHEBI:58442"/>
    </ligand>
</feature>
<evidence type="ECO:0000259" key="10">
    <source>
        <dbReference type="Pfam" id="PF01011"/>
    </source>
</evidence>
<dbReference type="SMART" id="SM00564">
    <property type="entry name" value="PQQ"/>
    <property type="match status" value="7"/>
</dbReference>
<evidence type="ECO:0000313" key="13">
    <source>
        <dbReference type="Proteomes" id="UP000218172"/>
    </source>
</evidence>
<keyword evidence="3 6" id="KW-0634">PQQ</keyword>
<evidence type="ECO:0000313" key="12">
    <source>
        <dbReference type="EMBL" id="PCH63023.1"/>
    </source>
</evidence>
<protein>
    <submittedName>
        <fullName evidence="12">PQQ-dependent dehydrogenase, methanol/ethanol family</fullName>
    </submittedName>
</protein>
<keyword evidence="2 7" id="KW-0479">Metal-binding</keyword>
<feature type="disulfide bond" evidence="8">
    <location>
        <begin position="185"/>
        <end position="186"/>
    </location>
</feature>
<dbReference type="PANTHER" id="PTHR32303">
    <property type="entry name" value="QUINOPROTEIN ALCOHOL DEHYDROGENASE (CYTOCHROME C)"/>
    <property type="match status" value="1"/>
</dbReference>
<dbReference type="AlphaFoldDB" id="A0A2A4MSX3"/>
<reference evidence="13" key="1">
    <citation type="submission" date="2017-08" db="EMBL/GenBank/DDBJ databases">
        <title>A dynamic microbial community with high functional redundancy inhabits the cold, oxic subseafloor aquifer.</title>
        <authorList>
            <person name="Tully B.J."/>
            <person name="Wheat C.G."/>
            <person name="Glazer B.T."/>
            <person name="Huber J.A."/>
        </authorList>
    </citation>
    <scope>NUCLEOTIDE SEQUENCE [LARGE SCALE GENOMIC DNA]</scope>
</reference>